<comment type="caution">
    <text evidence="1">The sequence shown here is derived from an EMBL/GenBank/DDBJ whole genome shotgun (WGS) entry which is preliminary data.</text>
</comment>
<evidence type="ECO:0000313" key="2">
    <source>
        <dbReference type="Proteomes" id="UP000247416"/>
    </source>
</evidence>
<reference evidence="1 2" key="1">
    <citation type="submission" date="2018-06" db="EMBL/GenBank/DDBJ databases">
        <title>Genomic Encyclopedia of Archaeal and Bacterial Type Strains, Phase II (KMG-II): from individual species to whole genera.</title>
        <authorList>
            <person name="Goeker M."/>
        </authorList>
    </citation>
    <scope>NUCLEOTIDE SEQUENCE [LARGE SCALE GENOMIC DNA]</scope>
    <source>
        <strain evidence="1 2">KACC 16626</strain>
    </source>
</reference>
<sequence length="124" mass="14639">MCGGVHFRKGYYEIDVNIDIYPTAYNDVKVRTRGYDDVHIDVDVDVNTSIDNEIVEKGDISFRLISEENKEFSRYDKSVDTYKYICEDCGFIMSFIKEKNVESISEEKKRKQKENTYDWTNFGK</sequence>
<evidence type="ECO:0000313" key="1">
    <source>
        <dbReference type="EMBL" id="PYF05929.1"/>
    </source>
</evidence>
<dbReference type="EMBL" id="QJTJ01000013">
    <property type="protein sequence ID" value="PYF05929.1"/>
    <property type="molecule type" value="Genomic_DNA"/>
</dbReference>
<dbReference type="AlphaFoldDB" id="A0A318U1U8"/>
<name>A0A318U1U8_9BACL</name>
<proteinExistence type="predicted"/>
<protein>
    <submittedName>
        <fullName evidence="1">Uncharacterized protein</fullName>
    </submittedName>
</protein>
<organism evidence="1 2">
    <name type="scientific">Ureibacillus chungkukjangi</name>
    <dbReference type="NCBI Taxonomy" id="1202712"/>
    <lineage>
        <taxon>Bacteria</taxon>
        <taxon>Bacillati</taxon>
        <taxon>Bacillota</taxon>
        <taxon>Bacilli</taxon>
        <taxon>Bacillales</taxon>
        <taxon>Caryophanaceae</taxon>
        <taxon>Ureibacillus</taxon>
    </lineage>
</organism>
<accession>A0A318U1U8</accession>
<gene>
    <name evidence="1" type="ORF">BJ095_1132</name>
</gene>
<keyword evidence="2" id="KW-1185">Reference proteome</keyword>
<dbReference type="Proteomes" id="UP000247416">
    <property type="component" value="Unassembled WGS sequence"/>
</dbReference>